<evidence type="ECO:0000256" key="3">
    <source>
        <dbReference type="PROSITE-ProRule" id="PRU00339"/>
    </source>
</evidence>
<evidence type="ECO:0000256" key="5">
    <source>
        <dbReference type="SAM" id="SignalP"/>
    </source>
</evidence>
<feature type="repeat" description="TPR" evidence="3">
    <location>
        <begin position="92"/>
        <end position="125"/>
    </location>
</feature>
<evidence type="ECO:0000313" key="7">
    <source>
        <dbReference type="Proteomes" id="UP000182958"/>
    </source>
</evidence>
<dbReference type="Gene3D" id="1.25.40.10">
    <property type="entry name" value="Tetratricopeptide repeat domain"/>
    <property type="match status" value="2"/>
</dbReference>
<dbReference type="PROSITE" id="PS50005">
    <property type="entry name" value="TPR"/>
    <property type="match status" value="2"/>
</dbReference>
<feature type="compositionally biased region" description="Basic and acidic residues" evidence="4">
    <location>
        <begin position="245"/>
        <end position="259"/>
    </location>
</feature>
<keyword evidence="2 3" id="KW-0802">TPR repeat</keyword>
<dbReference type="AlphaFoldDB" id="A0A1K1NKF9"/>
<dbReference type="Proteomes" id="UP000182958">
    <property type="component" value="Unassembled WGS sequence"/>
</dbReference>
<name>A0A1K1NKF9_SELRU</name>
<dbReference type="InterPro" id="IPR019734">
    <property type="entry name" value="TPR_rpt"/>
</dbReference>
<evidence type="ECO:0000256" key="2">
    <source>
        <dbReference type="ARBA" id="ARBA00022803"/>
    </source>
</evidence>
<dbReference type="PROSITE" id="PS50293">
    <property type="entry name" value="TPR_REGION"/>
    <property type="match status" value="1"/>
</dbReference>
<feature type="chain" id="PRO_5039676078" evidence="5">
    <location>
        <begin position="23"/>
        <end position="259"/>
    </location>
</feature>
<dbReference type="PANTHER" id="PTHR44858">
    <property type="entry name" value="TETRATRICOPEPTIDE REPEAT PROTEIN 6"/>
    <property type="match status" value="1"/>
</dbReference>
<feature type="repeat" description="TPR" evidence="3">
    <location>
        <begin position="145"/>
        <end position="178"/>
    </location>
</feature>
<dbReference type="RefSeq" id="WP_072306086.1">
    <property type="nucleotide sequence ID" value="NZ_FPJA01000006.1"/>
</dbReference>
<keyword evidence="7" id="KW-1185">Reference proteome</keyword>
<dbReference type="SUPFAM" id="SSF48452">
    <property type="entry name" value="TPR-like"/>
    <property type="match status" value="1"/>
</dbReference>
<feature type="signal peptide" evidence="5">
    <location>
        <begin position="1"/>
        <end position="22"/>
    </location>
</feature>
<accession>A0A1K1NKF9</accession>
<evidence type="ECO:0000256" key="1">
    <source>
        <dbReference type="ARBA" id="ARBA00022737"/>
    </source>
</evidence>
<evidence type="ECO:0000256" key="4">
    <source>
        <dbReference type="SAM" id="MobiDB-lite"/>
    </source>
</evidence>
<dbReference type="InterPro" id="IPR011990">
    <property type="entry name" value="TPR-like_helical_dom_sf"/>
</dbReference>
<dbReference type="SMART" id="SM00028">
    <property type="entry name" value="TPR"/>
    <property type="match status" value="2"/>
</dbReference>
<dbReference type="InterPro" id="IPR050498">
    <property type="entry name" value="Ycf3"/>
</dbReference>
<dbReference type="PANTHER" id="PTHR44858:SF1">
    <property type="entry name" value="UDP-N-ACETYLGLUCOSAMINE--PEPTIDE N-ACETYLGLUCOSAMINYLTRANSFERASE SPINDLY-RELATED"/>
    <property type="match status" value="1"/>
</dbReference>
<protein>
    <submittedName>
        <fullName evidence="6">TPR repeat-containing protein</fullName>
    </submittedName>
</protein>
<reference evidence="7" key="1">
    <citation type="submission" date="2016-11" db="EMBL/GenBank/DDBJ databases">
        <authorList>
            <person name="Varghese N."/>
            <person name="Submissions S."/>
        </authorList>
    </citation>
    <scope>NUCLEOTIDE SEQUENCE [LARGE SCALE GENOMIC DNA]</scope>
    <source>
        <strain evidence="7">C3</strain>
    </source>
</reference>
<feature type="region of interest" description="Disordered" evidence="4">
    <location>
        <begin position="238"/>
        <end position="259"/>
    </location>
</feature>
<sequence length="259" mass="29342">MKFKSYAGGLLLGFLVGAIVPAGQVAEMAPYADSGGSLQQPHGRIFYLYRKVQNVNTEAHKAKARQLIMEGQDYSLALAELNLVINMDKEDAEAFLLRGLAYTEMDKFKEAEDDYKAALMLEPENPTFYYYRGQNFLLWPSDGSTTITQFLGQHEYAPSRQLKALEMFQKALKIEPGYIDAIVGIGDVCYTIATANHRMVISREAWLKKSLDQYNQVLVLFGDNDVIKAKKEIAEQTLRAGQQAEQERQRKEEIRKRIG</sequence>
<keyword evidence="1" id="KW-0677">Repeat</keyword>
<organism evidence="6 7">
    <name type="scientific">Selenomonas ruminantium</name>
    <dbReference type="NCBI Taxonomy" id="971"/>
    <lineage>
        <taxon>Bacteria</taxon>
        <taxon>Bacillati</taxon>
        <taxon>Bacillota</taxon>
        <taxon>Negativicutes</taxon>
        <taxon>Selenomonadales</taxon>
        <taxon>Selenomonadaceae</taxon>
        <taxon>Selenomonas</taxon>
    </lineage>
</organism>
<gene>
    <name evidence="6" type="ORF">SAMN02910323_1437</name>
</gene>
<evidence type="ECO:0000313" key="6">
    <source>
        <dbReference type="EMBL" id="SFW35775.1"/>
    </source>
</evidence>
<keyword evidence="5" id="KW-0732">Signal</keyword>
<dbReference type="Pfam" id="PF00515">
    <property type="entry name" value="TPR_1"/>
    <property type="match status" value="1"/>
</dbReference>
<dbReference type="EMBL" id="FPJA01000006">
    <property type="protein sequence ID" value="SFW35775.1"/>
    <property type="molecule type" value="Genomic_DNA"/>
</dbReference>
<proteinExistence type="predicted"/>